<feature type="transmembrane region" description="Helical" evidence="1">
    <location>
        <begin position="224"/>
        <end position="242"/>
    </location>
</feature>
<feature type="transmembrane region" description="Helical" evidence="1">
    <location>
        <begin position="333"/>
        <end position="355"/>
    </location>
</feature>
<dbReference type="GO" id="GO:0016020">
    <property type="term" value="C:membrane"/>
    <property type="evidence" value="ECO:0007669"/>
    <property type="project" value="InterPro"/>
</dbReference>
<dbReference type="GO" id="GO:0010468">
    <property type="term" value="P:regulation of gene expression"/>
    <property type="evidence" value="ECO:0007669"/>
    <property type="project" value="InterPro"/>
</dbReference>
<sequence length="368" mass="40015">MIIFWIRNMSSPEIKKATLANRPMPWRFFLLFILSSVFASLLEYFHLPAALLLGPMIASIFVTIKGAKLALPKPLFLMAQGTLGWMIAGHLPTNIYLEITQEWPLFLLGTCSTIVASSLLGWLLSRTGLLPGTTAIWGSSPGAASVMTIMSESYGADMRLVAFMQYLRVACCALAAMVVATLFNVEAAKPIDWFATSSPYHFMITVMMSVVTVWLGTKLRLPGGAMLLSIAVGMLVKFSGWFPIELPYWYLAISFGILGWGIGFRFSPAVLRHALHVFPHVLGAIIALIVINGGFAMLLVLFADIDPLTAFLATSPGGADSVAIIAASTHADVAFVMAMQIMRFFVVLVAGPMLARWLSVNKRLPAGH</sequence>
<evidence type="ECO:0008006" key="4">
    <source>
        <dbReference type="Google" id="ProtNLM"/>
    </source>
</evidence>
<keyword evidence="1" id="KW-1133">Transmembrane helix</keyword>
<dbReference type="Proteomes" id="UP000256542">
    <property type="component" value="Unassembled WGS sequence"/>
</dbReference>
<reference evidence="2 3" key="1">
    <citation type="submission" date="2018-08" db="EMBL/GenBank/DDBJ databases">
        <title>Genomic Encyclopedia of Type Strains, Phase III (KMG-III): the genomes of soil and plant-associated and newly described type strains.</title>
        <authorList>
            <person name="Whitman W."/>
        </authorList>
    </citation>
    <scope>NUCLEOTIDE SEQUENCE [LARGE SCALE GENOMIC DNA]</scope>
    <source>
        <strain evidence="2 3">CECT 7375</strain>
    </source>
</reference>
<dbReference type="Pfam" id="PF05145">
    <property type="entry name" value="AbrB"/>
    <property type="match status" value="1"/>
</dbReference>
<feature type="transmembrane region" description="Helical" evidence="1">
    <location>
        <begin position="74"/>
        <end position="91"/>
    </location>
</feature>
<gene>
    <name evidence="2" type="ORF">DFP81_10833</name>
</gene>
<dbReference type="PIRSF" id="PIRSF038991">
    <property type="entry name" value="Protein_AbrB"/>
    <property type="match status" value="1"/>
</dbReference>
<protein>
    <recommendedName>
        <fullName evidence="4">AbrB family transcriptional regulator</fullName>
    </recommendedName>
</protein>
<keyword evidence="3" id="KW-1185">Reference proteome</keyword>
<dbReference type="PANTHER" id="PTHR38457:SF1">
    <property type="entry name" value="REGULATOR ABRB-RELATED"/>
    <property type="match status" value="1"/>
</dbReference>
<evidence type="ECO:0000256" key="1">
    <source>
        <dbReference type="SAM" id="Phobius"/>
    </source>
</evidence>
<evidence type="ECO:0000313" key="3">
    <source>
        <dbReference type="Proteomes" id="UP000256542"/>
    </source>
</evidence>
<feature type="transmembrane region" description="Helical" evidence="1">
    <location>
        <begin position="49"/>
        <end position="67"/>
    </location>
</feature>
<keyword evidence="1" id="KW-0472">Membrane</keyword>
<evidence type="ECO:0000313" key="2">
    <source>
        <dbReference type="EMBL" id="REG82599.1"/>
    </source>
</evidence>
<name>A0A3E0DJ06_9GAMM</name>
<feature type="transmembrane region" description="Helical" evidence="1">
    <location>
        <begin position="103"/>
        <end position="124"/>
    </location>
</feature>
<dbReference type="InterPro" id="IPR017516">
    <property type="entry name" value="AbrB_dup"/>
</dbReference>
<dbReference type="AlphaFoldDB" id="A0A3E0DJ06"/>
<dbReference type="InterPro" id="IPR007820">
    <property type="entry name" value="AbrB_fam"/>
</dbReference>
<keyword evidence="1" id="KW-0812">Transmembrane</keyword>
<comment type="caution">
    <text evidence="2">The sequence shown here is derived from an EMBL/GenBank/DDBJ whole genome shotgun (WGS) entry which is preliminary data.</text>
</comment>
<feature type="transmembrane region" description="Helical" evidence="1">
    <location>
        <begin position="166"/>
        <end position="185"/>
    </location>
</feature>
<feature type="transmembrane region" description="Helical" evidence="1">
    <location>
        <begin position="278"/>
        <end position="303"/>
    </location>
</feature>
<accession>A0A3E0DJ06</accession>
<organism evidence="2 3">
    <name type="scientific">Marinomonas pollencensis</name>
    <dbReference type="NCBI Taxonomy" id="491954"/>
    <lineage>
        <taxon>Bacteria</taxon>
        <taxon>Pseudomonadati</taxon>
        <taxon>Pseudomonadota</taxon>
        <taxon>Gammaproteobacteria</taxon>
        <taxon>Oceanospirillales</taxon>
        <taxon>Oceanospirillaceae</taxon>
        <taxon>Marinomonas</taxon>
    </lineage>
</organism>
<feature type="transmembrane region" description="Helical" evidence="1">
    <location>
        <begin position="200"/>
        <end position="217"/>
    </location>
</feature>
<dbReference type="EMBL" id="QUNG01000008">
    <property type="protein sequence ID" value="REG82599.1"/>
    <property type="molecule type" value="Genomic_DNA"/>
</dbReference>
<dbReference type="NCBIfam" id="TIGR03082">
    <property type="entry name" value="Gneg_AbrB_dup"/>
    <property type="match status" value="2"/>
</dbReference>
<feature type="transmembrane region" description="Helical" evidence="1">
    <location>
        <begin position="248"/>
        <end position="266"/>
    </location>
</feature>
<proteinExistence type="predicted"/>
<dbReference type="PANTHER" id="PTHR38457">
    <property type="entry name" value="REGULATOR ABRB-RELATED"/>
    <property type="match status" value="1"/>
</dbReference>